<dbReference type="InParanoid" id="A0A409XJ05"/>
<dbReference type="Proteomes" id="UP000283269">
    <property type="component" value="Unassembled WGS sequence"/>
</dbReference>
<dbReference type="GO" id="GO:0006368">
    <property type="term" value="P:transcription elongation by RNA polymerase II"/>
    <property type="evidence" value="ECO:0007669"/>
    <property type="project" value="InterPro"/>
</dbReference>
<dbReference type="PANTHER" id="PTHR23146:SF0">
    <property type="entry name" value="RNA POLYMERASE-ASSOCIATED PROTEIN LEO1"/>
    <property type="match status" value="1"/>
</dbReference>
<feature type="compositionally biased region" description="Basic and acidic residues" evidence="1">
    <location>
        <begin position="444"/>
        <end position="465"/>
    </location>
</feature>
<feature type="region of interest" description="Disordered" evidence="1">
    <location>
        <begin position="312"/>
        <end position="516"/>
    </location>
</feature>
<dbReference type="GO" id="GO:0032968">
    <property type="term" value="P:positive regulation of transcription elongation by RNA polymerase II"/>
    <property type="evidence" value="ECO:0007669"/>
    <property type="project" value="TreeGrafter"/>
</dbReference>
<sequence>MSSLAGALDEYPQSHHLKEERSRGHSSDDIEMNNSAHESPKDDSEEEEEDDEQMSDLFGNDNDVEVQRHARAPASPTASGPDSEQLPSPEREHRHALEYEEDEAPPEIAVEVKEAEVTFPNLPVPKSSDGDNWVIRMPNYVKVDTKPFHPDTYVGPDEEEALVGAAAREKTNTIKLRVGNMLRWRWTKDANGEDRKEANSRIIRWSDGSLSLRLGKELFDIDQSIDNSAAVVRQSVGTQSQSQAASQTTPATGKTQGLTYLVAQHKRSQVLQSEAIITGYMSLRPTGMSSEVHRMLVRAVEQKHKQVARLKLVNDPSVDPEKEKLEMMKQSARKSRKKTDDNDGLGSGKRRRNYRRSADHDVMWSDDEDDRAGMYGGGSDDDEDSMGAGGSPRKVKRKSGEEKGEEDYQADDFVVPDDSDEDGDAGPSRKRHKDGSDAEDDLERMEANLEKQAAAEKKNRGGEVKRAKKRNDDDEEDTDEDGAGAMDVESEEEEDEDFKVRRVTSKRAIAFDDDEE</sequence>
<feature type="compositionally biased region" description="Acidic residues" evidence="1">
    <location>
        <begin position="43"/>
        <end position="54"/>
    </location>
</feature>
<evidence type="ECO:0000313" key="2">
    <source>
        <dbReference type="EMBL" id="PPQ90747.1"/>
    </source>
</evidence>
<dbReference type="STRING" id="93625.A0A409XJ05"/>
<feature type="compositionally biased region" description="Basic and acidic residues" evidence="1">
    <location>
        <begin position="12"/>
        <end position="28"/>
    </location>
</feature>
<dbReference type="Pfam" id="PF04004">
    <property type="entry name" value="Leo1"/>
    <property type="match status" value="1"/>
</dbReference>
<feature type="compositionally biased region" description="Polar residues" evidence="1">
    <location>
        <begin position="76"/>
        <end position="86"/>
    </location>
</feature>
<reference evidence="2 3" key="1">
    <citation type="journal article" date="2018" name="Evol. Lett.">
        <title>Horizontal gene cluster transfer increased hallucinogenic mushroom diversity.</title>
        <authorList>
            <person name="Reynolds H.T."/>
            <person name="Vijayakumar V."/>
            <person name="Gluck-Thaler E."/>
            <person name="Korotkin H.B."/>
            <person name="Matheny P.B."/>
            <person name="Slot J.C."/>
        </authorList>
    </citation>
    <scope>NUCLEOTIDE SEQUENCE [LARGE SCALE GENOMIC DNA]</scope>
    <source>
        <strain evidence="2 3">2631</strain>
    </source>
</reference>
<dbReference type="OrthoDB" id="20844at2759"/>
<dbReference type="EMBL" id="NHYD01001548">
    <property type="protein sequence ID" value="PPQ90747.1"/>
    <property type="molecule type" value="Genomic_DNA"/>
</dbReference>
<dbReference type="PANTHER" id="PTHR23146">
    <property type="entry name" value="LEO1 PROTEIN"/>
    <property type="match status" value="1"/>
</dbReference>
<protein>
    <recommendedName>
        <fullName evidence="4">Leo1-like protein</fullName>
    </recommendedName>
</protein>
<accession>A0A409XJ05</accession>
<feature type="compositionally biased region" description="Acidic residues" evidence="1">
    <location>
        <begin position="473"/>
        <end position="497"/>
    </location>
</feature>
<evidence type="ECO:0000313" key="3">
    <source>
        <dbReference type="Proteomes" id="UP000283269"/>
    </source>
</evidence>
<feature type="region of interest" description="Disordered" evidence="1">
    <location>
        <begin position="1"/>
        <end position="92"/>
    </location>
</feature>
<dbReference type="InterPro" id="IPR007149">
    <property type="entry name" value="Leo1"/>
</dbReference>
<comment type="caution">
    <text evidence="2">The sequence shown here is derived from an EMBL/GenBank/DDBJ whole genome shotgun (WGS) entry which is preliminary data.</text>
</comment>
<dbReference type="GO" id="GO:1990269">
    <property type="term" value="F:RNA polymerase II C-terminal domain phosphoserine binding"/>
    <property type="evidence" value="ECO:0007669"/>
    <property type="project" value="TreeGrafter"/>
</dbReference>
<dbReference type="GO" id="GO:0016593">
    <property type="term" value="C:Cdc73/Paf1 complex"/>
    <property type="evidence" value="ECO:0007669"/>
    <property type="project" value="InterPro"/>
</dbReference>
<keyword evidence="3" id="KW-1185">Reference proteome</keyword>
<proteinExistence type="predicted"/>
<name>A0A409XJ05_PSICY</name>
<evidence type="ECO:0008006" key="4">
    <source>
        <dbReference type="Google" id="ProtNLM"/>
    </source>
</evidence>
<organism evidence="2 3">
    <name type="scientific">Psilocybe cyanescens</name>
    <dbReference type="NCBI Taxonomy" id="93625"/>
    <lineage>
        <taxon>Eukaryota</taxon>
        <taxon>Fungi</taxon>
        <taxon>Dikarya</taxon>
        <taxon>Basidiomycota</taxon>
        <taxon>Agaricomycotina</taxon>
        <taxon>Agaricomycetes</taxon>
        <taxon>Agaricomycetidae</taxon>
        <taxon>Agaricales</taxon>
        <taxon>Agaricineae</taxon>
        <taxon>Strophariaceae</taxon>
        <taxon>Psilocybe</taxon>
    </lineage>
</organism>
<evidence type="ECO:0000256" key="1">
    <source>
        <dbReference type="SAM" id="MobiDB-lite"/>
    </source>
</evidence>
<gene>
    <name evidence="2" type="ORF">CVT25_010136</name>
</gene>
<feature type="compositionally biased region" description="Acidic residues" evidence="1">
    <location>
        <begin position="403"/>
        <end position="424"/>
    </location>
</feature>
<dbReference type="AlphaFoldDB" id="A0A409XJ05"/>